<dbReference type="Proteomes" id="UP000722989">
    <property type="component" value="Unassembled WGS sequence"/>
</dbReference>
<dbReference type="InterPro" id="IPR011009">
    <property type="entry name" value="Kinase-like_dom_sf"/>
</dbReference>
<dbReference type="PANTHER" id="PTHR45832">
    <property type="entry name" value="SERINE/THREONINE-PROTEIN KINASE SAMKA-RELATED-RELATED"/>
    <property type="match status" value="1"/>
</dbReference>
<reference evidence="7 8" key="1">
    <citation type="submission" date="2020-03" db="EMBL/GenBank/DDBJ databases">
        <title>WGS of the type strain of Planosporangium spp.</title>
        <authorList>
            <person name="Thawai C."/>
        </authorList>
    </citation>
    <scope>NUCLEOTIDE SEQUENCE [LARGE SCALE GENOMIC DNA]</scope>
    <source>
        <strain evidence="7 8">TBRC 5610</strain>
    </source>
</reference>
<keyword evidence="2" id="KW-0547">Nucleotide-binding</keyword>
<evidence type="ECO:0000256" key="3">
    <source>
        <dbReference type="ARBA" id="ARBA00022840"/>
    </source>
</evidence>
<feature type="domain" description="Protein kinase" evidence="6">
    <location>
        <begin position="32"/>
        <end position="403"/>
    </location>
</feature>
<dbReference type="SUPFAM" id="SSF56112">
    <property type="entry name" value="Protein kinase-like (PK-like)"/>
    <property type="match status" value="1"/>
</dbReference>
<keyword evidence="8" id="KW-1185">Reference proteome</keyword>
<dbReference type="PANTHER" id="PTHR45832:SF22">
    <property type="entry name" value="SERINE_THREONINE-PROTEIN KINASE SAMKA-RELATED"/>
    <property type="match status" value="1"/>
</dbReference>
<organism evidence="7 8">
    <name type="scientific">Planosporangium thailandense</name>
    <dbReference type="NCBI Taxonomy" id="765197"/>
    <lineage>
        <taxon>Bacteria</taxon>
        <taxon>Bacillati</taxon>
        <taxon>Actinomycetota</taxon>
        <taxon>Actinomycetes</taxon>
        <taxon>Micromonosporales</taxon>
        <taxon>Micromonosporaceae</taxon>
        <taxon>Planosporangium</taxon>
    </lineage>
</organism>
<keyword evidence="7" id="KW-0808">Transferase</keyword>
<gene>
    <name evidence="7" type="ORF">HC031_03760</name>
</gene>
<accession>A0ABX0XU74</accession>
<name>A0ABX0XU74_9ACTN</name>
<dbReference type="PROSITE" id="PS50011">
    <property type="entry name" value="PROTEIN_KINASE_DOM"/>
    <property type="match status" value="1"/>
</dbReference>
<keyword evidence="7" id="KW-0418">Kinase</keyword>
<comment type="similarity">
    <text evidence="1">Belongs to the protein kinase superfamily. STE Ser/Thr protein kinase family. STE20 subfamily.</text>
</comment>
<dbReference type="Gene3D" id="3.30.200.20">
    <property type="entry name" value="Phosphorylase Kinase, domain 1"/>
    <property type="match status" value="1"/>
</dbReference>
<comment type="caution">
    <text evidence="7">The sequence shown here is derived from an EMBL/GenBank/DDBJ whole genome shotgun (WGS) entry which is preliminary data.</text>
</comment>
<keyword evidence="3" id="KW-0067">ATP-binding</keyword>
<protein>
    <submittedName>
        <fullName evidence="7">Protein kinase</fullName>
    </submittedName>
</protein>
<evidence type="ECO:0000256" key="5">
    <source>
        <dbReference type="SAM" id="MobiDB-lite"/>
    </source>
</evidence>
<feature type="region of interest" description="Disordered" evidence="5">
    <location>
        <begin position="337"/>
        <end position="368"/>
    </location>
</feature>
<proteinExistence type="inferred from homology"/>
<keyword evidence="4" id="KW-0675">Receptor</keyword>
<dbReference type="Gene3D" id="2.60.120.260">
    <property type="entry name" value="Galactose-binding domain-like"/>
    <property type="match status" value="1"/>
</dbReference>
<dbReference type="InterPro" id="IPR000719">
    <property type="entry name" value="Prot_kinase_dom"/>
</dbReference>
<evidence type="ECO:0000313" key="8">
    <source>
        <dbReference type="Proteomes" id="UP000722989"/>
    </source>
</evidence>
<dbReference type="Pfam" id="PF00069">
    <property type="entry name" value="Pkinase"/>
    <property type="match status" value="1"/>
</dbReference>
<dbReference type="CDD" id="cd13973">
    <property type="entry name" value="PK_MviN-like"/>
    <property type="match status" value="1"/>
</dbReference>
<evidence type="ECO:0000256" key="2">
    <source>
        <dbReference type="ARBA" id="ARBA00022741"/>
    </source>
</evidence>
<evidence type="ECO:0000313" key="7">
    <source>
        <dbReference type="EMBL" id="NJC68844.1"/>
    </source>
</evidence>
<dbReference type="EMBL" id="JAATVY010000002">
    <property type="protein sequence ID" value="NJC68844.1"/>
    <property type="molecule type" value="Genomic_DNA"/>
</dbReference>
<dbReference type="SUPFAM" id="SSF49785">
    <property type="entry name" value="Galactose-binding domain-like"/>
    <property type="match status" value="1"/>
</dbReference>
<evidence type="ECO:0000256" key="4">
    <source>
        <dbReference type="ARBA" id="ARBA00023170"/>
    </source>
</evidence>
<evidence type="ECO:0000256" key="1">
    <source>
        <dbReference type="ARBA" id="ARBA00008874"/>
    </source>
</evidence>
<sequence>MCEPPTRGASRARPEGGRVTQNGEGQEASGAAPQVLTFGAPAVGEVLAERYQLEEHINNDSLGRQMWRGVDVILRRPVAVVLRYPGGESASEMLSAAVAASRIVHPHLVGVYDAIDEDDRAYVVREWVDGSALRDLVTDGPLDPDRAATIACAVADAIAAIHATGMAHGNIHPGTVLIAGDGRVVLTDARADEATTPEADLRAIGALLYCALTGHWPHAEAGPTSVPDGVRDSGGNLAAPRQVRGGVPSYLDELTTNLLNPAQPVPSAEALVGELSRFEPAGGHPLFANDESGFHGFESAATAIVPPRSSSRKMVVGVAGLVVIAIAGVFGTTQVLSKHGQQGSPNGSQSSASPSKAHKGPITDLKLSPDQVHILDDSNARQHNERDTGIGKIVDGDAATTWHTDQYNSSDFGKLRSGIGVLVDLGAEKHVVSVKVQSSTPGATLELHAGSTTPTIANTYTLVTTDNGTFKIGDADLPLVGEVNQDARSTVVLPGPPDKAVRYLAVWITKLPEVSGYYQEGIQEVTVSVQ</sequence>
<dbReference type="Gene3D" id="1.10.510.10">
    <property type="entry name" value="Transferase(Phosphotransferase) domain 1"/>
    <property type="match status" value="1"/>
</dbReference>
<feature type="region of interest" description="Disordered" evidence="5">
    <location>
        <begin position="1"/>
        <end position="33"/>
    </location>
</feature>
<dbReference type="InterPro" id="IPR008979">
    <property type="entry name" value="Galactose-bd-like_sf"/>
</dbReference>
<dbReference type="GO" id="GO:0016301">
    <property type="term" value="F:kinase activity"/>
    <property type="evidence" value="ECO:0007669"/>
    <property type="project" value="UniProtKB-KW"/>
</dbReference>
<dbReference type="InterPro" id="IPR051931">
    <property type="entry name" value="PAK3-like"/>
</dbReference>
<dbReference type="SMART" id="SM00220">
    <property type="entry name" value="S_TKc"/>
    <property type="match status" value="1"/>
</dbReference>
<evidence type="ECO:0000259" key="6">
    <source>
        <dbReference type="PROSITE" id="PS50011"/>
    </source>
</evidence>
<feature type="compositionally biased region" description="Low complexity" evidence="5">
    <location>
        <begin position="340"/>
        <end position="355"/>
    </location>
</feature>